<feature type="transmembrane region" description="Helical" evidence="2">
    <location>
        <begin position="12"/>
        <end position="36"/>
    </location>
</feature>
<dbReference type="AlphaFoldDB" id="A0AAD4L751"/>
<feature type="transmembrane region" description="Helical" evidence="2">
    <location>
        <begin position="205"/>
        <end position="224"/>
    </location>
</feature>
<protein>
    <recommendedName>
        <fullName evidence="3">DUF6534 domain-containing protein</fullName>
    </recommendedName>
</protein>
<keyword evidence="2" id="KW-0812">Transmembrane</keyword>
<evidence type="ECO:0000313" key="4">
    <source>
        <dbReference type="EMBL" id="KAH8982825.1"/>
    </source>
</evidence>
<sequence>MPAVLDVKDTYGAVLLGCFVAVALSGVLALQTCIYYRLYPKDRGLNKIMVAVVWMLDATHTCLICSSAWKYLVANFGNVSYRGHVPITVAFSIGVTAFVTLITQLFYYGVVTTNTVSNNNWFIVGPLLFLVVGRVAAGLGMPPIYSLPLSGYLIALALIIVTTVELMDKVIGSIIVYTVNNGAITCVSTIVSMICWLTMPHNLIFMALHFAIGKMYANSLLATLNTRQALRGRAVQFKEAAGHPLPVLLPSSYSHTMRSPLPPTEGETKGMQITYPPQDVETSSKQGVQLHITVEKTVQYDTDDCASGPSPLPILEPKHGEV</sequence>
<feature type="transmembrane region" description="Helical" evidence="2">
    <location>
        <begin position="48"/>
        <end position="69"/>
    </location>
</feature>
<evidence type="ECO:0000313" key="5">
    <source>
        <dbReference type="Proteomes" id="UP001201163"/>
    </source>
</evidence>
<feature type="region of interest" description="Disordered" evidence="1">
    <location>
        <begin position="301"/>
        <end position="322"/>
    </location>
</feature>
<proteinExistence type="predicted"/>
<dbReference type="PANTHER" id="PTHR40465">
    <property type="entry name" value="CHROMOSOME 1, WHOLE GENOME SHOTGUN SEQUENCE"/>
    <property type="match status" value="1"/>
</dbReference>
<comment type="caution">
    <text evidence="4">The sequence shown here is derived from an EMBL/GenBank/DDBJ whole genome shotgun (WGS) entry which is preliminary data.</text>
</comment>
<dbReference type="Pfam" id="PF20152">
    <property type="entry name" value="DUF6534"/>
    <property type="match status" value="1"/>
</dbReference>
<gene>
    <name evidence="4" type="ORF">EDB92DRAFT_1952076</name>
</gene>
<dbReference type="PANTHER" id="PTHR40465:SF1">
    <property type="entry name" value="DUF6534 DOMAIN-CONTAINING PROTEIN"/>
    <property type="match status" value="1"/>
</dbReference>
<evidence type="ECO:0000256" key="2">
    <source>
        <dbReference type="SAM" id="Phobius"/>
    </source>
</evidence>
<accession>A0AAD4L751</accession>
<evidence type="ECO:0000256" key="1">
    <source>
        <dbReference type="SAM" id="MobiDB-lite"/>
    </source>
</evidence>
<feature type="transmembrane region" description="Helical" evidence="2">
    <location>
        <begin position="174"/>
        <end position="199"/>
    </location>
</feature>
<feature type="transmembrane region" description="Helical" evidence="2">
    <location>
        <begin position="89"/>
        <end position="108"/>
    </location>
</feature>
<reference evidence="4" key="1">
    <citation type="submission" date="2022-01" db="EMBL/GenBank/DDBJ databases">
        <title>Comparative genomics reveals a dynamic genome evolution in the ectomycorrhizal milk-cap (Lactarius) mushrooms.</title>
        <authorList>
            <consortium name="DOE Joint Genome Institute"/>
            <person name="Lebreton A."/>
            <person name="Tang N."/>
            <person name="Kuo A."/>
            <person name="LaButti K."/>
            <person name="Drula E."/>
            <person name="Barry K."/>
            <person name="Clum A."/>
            <person name="Lipzen A."/>
            <person name="Mousain D."/>
            <person name="Ng V."/>
            <person name="Wang R."/>
            <person name="Wang X."/>
            <person name="Dai Y."/>
            <person name="Henrissat B."/>
            <person name="Grigoriev I.V."/>
            <person name="Guerin-Laguette A."/>
            <person name="Yu F."/>
            <person name="Martin F.M."/>
        </authorList>
    </citation>
    <scope>NUCLEOTIDE SEQUENCE</scope>
    <source>
        <strain evidence="4">QP</strain>
    </source>
</reference>
<name>A0AAD4L751_9AGAM</name>
<organism evidence="4 5">
    <name type="scientific">Lactarius akahatsu</name>
    <dbReference type="NCBI Taxonomy" id="416441"/>
    <lineage>
        <taxon>Eukaryota</taxon>
        <taxon>Fungi</taxon>
        <taxon>Dikarya</taxon>
        <taxon>Basidiomycota</taxon>
        <taxon>Agaricomycotina</taxon>
        <taxon>Agaricomycetes</taxon>
        <taxon>Russulales</taxon>
        <taxon>Russulaceae</taxon>
        <taxon>Lactarius</taxon>
    </lineage>
</organism>
<dbReference type="InterPro" id="IPR045339">
    <property type="entry name" value="DUF6534"/>
</dbReference>
<evidence type="ECO:0000259" key="3">
    <source>
        <dbReference type="Pfam" id="PF20152"/>
    </source>
</evidence>
<feature type="domain" description="DUF6534" evidence="3">
    <location>
        <begin position="154"/>
        <end position="228"/>
    </location>
</feature>
<keyword evidence="2" id="KW-1133">Transmembrane helix</keyword>
<dbReference type="EMBL" id="JAKELL010000096">
    <property type="protein sequence ID" value="KAH8982825.1"/>
    <property type="molecule type" value="Genomic_DNA"/>
</dbReference>
<feature type="transmembrane region" description="Helical" evidence="2">
    <location>
        <begin position="120"/>
        <end position="137"/>
    </location>
</feature>
<keyword evidence="2" id="KW-0472">Membrane</keyword>
<dbReference type="Proteomes" id="UP001201163">
    <property type="component" value="Unassembled WGS sequence"/>
</dbReference>
<feature type="transmembrane region" description="Helical" evidence="2">
    <location>
        <begin position="149"/>
        <end position="167"/>
    </location>
</feature>
<keyword evidence="5" id="KW-1185">Reference proteome</keyword>